<dbReference type="EMBL" id="JRHA01000005">
    <property type="protein sequence ID" value="PQK14531.1"/>
    <property type="molecule type" value="Genomic_DNA"/>
</dbReference>
<evidence type="ECO:0000256" key="1">
    <source>
        <dbReference type="SAM" id="MobiDB-lite"/>
    </source>
</evidence>
<dbReference type="Proteomes" id="UP000237441">
    <property type="component" value="Unassembled WGS sequence"/>
</dbReference>
<dbReference type="OrthoDB" id="4870414at2759"/>
<keyword evidence="2" id="KW-0812">Transmembrane</keyword>
<feature type="region of interest" description="Disordered" evidence="1">
    <location>
        <begin position="61"/>
        <end position="104"/>
    </location>
</feature>
<gene>
    <name evidence="3" type="ORF">BB8028_0005g00620</name>
</gene>
<evidence type="ECO:0000313" key="3">
    <source>
        <dbReference type="EMBL" id="PQK14531.1"/>
    </source>
</evidence>
<dbReference type="AlphaFoldDB" id="A0A2S7YEB9"/>
<organism evidence="3 4">
    <name type="scientific">Beauveria bassiana</name>
    <name type="common">White muscardine disease fungus</name>
    <name type="synonym">Tritirachium shiotae</name>
    <dbReference type="NCBI Taxonomy" id="176275"/>
    <lineage>
        <taxon>Eukaryota</taxon>
        <taxon>Fungi</taxon>
        <taxon>Dikarya</taxon>
        <taxon>Ascomycota</taxon>
        <taxon>Pezizomycotina</taxon>
        <taxon>Sordariomycetes</taxon>
        <taxon>Hypocreomycetidae</taxon>
        <taxon>Hypocreales</taxon>
        <taxon>Cordycipitaceae</taxon>
        <taxon>Beauveria</taxon>
    </lineage>
</organism>
<feature type="compositionally biased region" description="Polar residues" evidence="1">
    <location>
        <begin position="410"/>
        <end position="424"/>
    </location>
</feature>
<feature type="region of interest" description="Disordered" evidence="1">
    <location>
        <begin position="205"/>
        <end position="226"/>
    </location>
</feature>
<keyword evidence="2" id="KW-1133">Transmembrane helix</keyword>
<accession>A0A2S7YEB9</accession>
<feature type="compositionally biased region" description="Low complexity" evidence="1">
    <location>
        <begin position="82"/>
        <end position="101"/>
    </location>
</feature>
<keyword evidence="2" id="KW-0472">Membrane</keyword>
<reference evidence="3 4" key="1">
    <citation type="submission" date="2016-07" db="EMBL/GenBank/DDBJ databases">
        <title>Comparative genomics of the entomopathogenic fungus Beauveria bassiana.</title>
        <authorList>
            <person name="Valero Jimenez C.A."/>
            <person name="Zwaan B.J."/>
            <person name="Van Kan J.A."/>
            <person name="Takken W."/>
            <person name="Debets A.J."/>
            <person name="Schoustra S.E."/>
            <person name="Koenraadt C.J."/>
        </authorList>
    </citation>
    <scope>NUCLEOTIDE SEQUENCE [LARGE SCALE GENOMIC DNA]</scope>
    <source>
        <strain evidence="3 4">ARSEF 8028</strain>
    </source>
</reference>
<sequence>MKYTTVAAAAATTSLVSAAGAYRHGGSETAWTPATQTQPPVAGFTLRPTLALRMPRAGLLIREDDDDDDDDDEDGRGRITHGTVTATSTLAGSGSGSVTSAPRPSNTCGWDRNGGGFYACRDSRSSCQYTNGGVGCCSGNNCRKIPKQCVERNKECDSDDNGGTLCCRQSSAPACYTWLISTSTAGRQETYSMLGCTDKPGTGTLLPTDPASAGSSSSSGGGGGGGKSNTGAIVGGVIGGILALLLVLFFIWYVLRQRRRGKAKHVVADRSLRDSTMSHASWAGEHDSRGGGGAVEKSYEAVPRRKPVPGSETQDSGYTATTSPATTTTMTTDRGSPNEHLAYSVSSASGTMGSQGGMGVVSSLSTAAPPPPLAGVVEAPDTGVPQDSAAAPDTGVPQDSAAAPVEVAGTTVTRETMQNRAELP</sequence>
<name>A0A2S7YEB9_BEABA</name>
<feature type="compositionally biased region" description="Acidic residues" evidence="1">
    <location>
        <begin position="63"/>
        <end position="74"/>
    </location>
</feature>
<protein>
    <submittedName>
        <fullName evidence="3">Uncharacterized protein</fullName>
    </submittedName>
</protein>
<evidence type="ECO:0000313" key="4">
    <source>
        <dbReference type="Proteomes" id="UP000237441"/>
    </source>
</evidence>
<feature type="compositionally biased region" description="Low complexity" evidence="1">
    <location>
        <begin position="319"/>
        <end position="332"/>
    </location>
</feature>
<feature type="transmembrane region" description="Helical" evidence="2">
    <location>
        <begin position="233"/>
        <end position="255"/>
    </location>
</feature>
<comment type="caution">
    <text evidence="3">The sequence shown here is derived from an EMBL/GenBank/DDBJ whole genome shotgun (WGS) entry which is preliminary data.</text>
</comment>
<evidence type="ECO:0000256" key="2">
    <source>
        <dbReference type="SAM" id="Phobius"/>
    </source>
</evidence>
<proteinExistence type="predicted"/>
<feature type="region of interest" description="Disordered" evidence="1">
    <location>
        <begin position="371"/>
        <end position="424"/>
    </location>
</feature>
<feature type="region of interest" description="Disordered" evidence="1">
    <location>
        <begin position="274"/>
        <end position="341"/>
    </location>
</feature>
<feature type="region of interest" description="Disordered" evidence="1">
    <location>
        <begin position="347"/>
        <end position="366"/>
    </location>
</feature>